<dbReference type="InterPro" id="IPR035920">
    <property type="entry name" value="YhbY-like_sf"/>
</dbReference>
<dbReference type="OrthoDB" id="2021019at2759"/>
<dbReference type="InterPro" id="IPR001890">
    <property type="entry name" value="RNA-binding_CRM"/>
</dbReference>
<reference evidence="10 11" key="1">
    <citation type="journal article" date="2013" name="BMC Genomics">
        <title>The miniature genome of a carnivorous plant Genlisea aurea contains a low number of genes and short non-coding sequences.</title>
        <authorList>
            <person name="Leushkin E.V."/>
            <person name="Sutormin R.A."/>
            <person name="Nabieva E.R."/>
            <person name="Penin A.A."/>
            <person name="Kondrashov A.S."/>
            <person name="Logacheva M.D."/>
        </authorList>
    </citation>
    <scope>NUCLEOTIDE SEQUENCE [LARGE SCALE GENOMIC DNA]</scope>
</reference>
<dbReference type="EMBL" id="AUSU01007899">
    <property type="protein sequence ID" value="EPS60011.1"/>
    <property type="molecule type" value="Genomic_DNA"/>
</dbReference>
<evidence type="ECO:0000256" key="6">
    <source>
        <dbReference type="ARBA" id="ARBA00023274"/>
    </source>
</evidence>
<dbReference type="InterPro" id="IPR044599">
    <property type="entry name" value="CAF1P_plant"/>
</dbReference>
<dbReference type="SMART" id="SM01103">
    <property type="entry name" value="CRS1_YhbY"/>
    <property type="match status" value="1"/>
</dbReference>
<keyword evidence="3 7" id="KW-0694">RNA-binding</keyword>
<evidence type="ECO:0000256" key="3">
    <source>
        <dbReference type="ARBA" id="ARBA00022884"/>
    </source>
</evidence>
<dbReference type="GO" id="GO:0000373">
    <property type="term" value="P:Group II intron splicing"/>
    <property type="evidence" value="ECO:0007669"/>
    <property type="project" value="InterPro"/>
</dbReference>
<keyword evidence="1" id="KW-0507">mRNA processing</keyword>
<evidence type="ECO:0000256" key="1">
    <source>
        <dbReference type="ARBA" id="ARBA00022664"/>
    </source>
</evidence>
<comment type="caution">
    <text evidence="10">The sequence shown here is derived from an EMBL/GenBank/DDBJ whole genome shotgun (WGS) entry which is preliminary data.</text>
</comment>
<dbReference type="PANTHER" id="PTHR46247:SF1">
    <property type="entry name" value="CRS2-ASSOCIATED FACTOR 1, CHLOROPLASTIC"/>
    <property type="match status" value="1"/>
</dbReference>
<dbReference type="GO" id="GO:0006397">
    <property type="term" value="P:mRNA processing"/>
    <property type="evidence" value="ECO:0007669"/>
    <property type="project" value="UniProtKB-KW"/>
</dbReference>
<keyword evidence="6" id="KW-0687">Ribonucleoprotein</keyword>
<dbReference type="GO" id="GO:0003723">
    <property type="term" value="F:RNA binding"/>
    <property type="evidence" value="ECO:0007669"/>
    <property type="project" value="UniProtKB-UniRule"/>
</dbReference>
<feature type="compositionally biased region" description="Low complexity" evidence="8">
    <location>
        <begin position="83"/>
        <end position="92"/>
    </location>
</feature>
<dbReference type="Proteomes" id="UP000015453">
    <property type="component" value="Unassembled WGS sequence"/>
</dbReference>
<accession>S8C6G9</accession>
<evidence type="ECO:0000256" key="7">
    <source>
        <dbReference type="PROSITE-ProRule" id="PRU00626"/>
    </source>
</evidence>
<keyword evidence="5" id="KW-0508">mRNA splicing</keyword>
<evidence type="ECO:0000256" key="2">
    <source>
        <dbReference type="ARBA" id="ARBA00022737"/>
    </source>
</evidence>
<feature type="region of interest" description="Disordered" evidence="8">
    <location>
        <begin position="202"/>
        <end position="232"/>
    </location>
</feature>
<dbReference type="Gene3D" id="3.30.110.60">
    <property type="entry name" value="YhbY-like"/>
    <property type="match status" value="1"/>
</dbReference>
<feature type="region of interest" description="Disordered" evidence="8">
    <location>
        <begin position="1"/>
        <end position="21"/>
    </location>
</feature>
<evidence type="ECO:0000313" key="11">
    <source>
        <dbReference type="Proteomes" id="UP000015453"/>
    </source>
</evidence>
<proteinExistence type="predicted"/>
<dbReference type="SUPFAM" id="SSF75471">
    <property type="entry name" value="YhbY-like"/>
    <property type="match status" value="1"/>
</dbReference>
<keyword evidence="11" id="KW-1185">Reference proteome</keyword>
<evidence type="ECO:0000256" key="4">
    <source>
        <dbReference type="ARBA" id="ARBA00022946"/>
    </source>
</evidence>
<gene>
    <name evidence="10" type="ORF">M569_14792</name>
</gene>
<feature type="domain" description="CRM" evidence="9">
    <location>
        <begin position="242"/>
        <end position="308"/>
    </location>
</feature>
<dbReference type="PANTHER" id="PTHR46247">
    <property type="entry name" value="CRS2-ASSOCIATED FACTOR 1, CHLOROPLASTIC"/>
    <property type="match status" value="1"/>
</dbReference>
<protein>
    <recommendedName>
        <fullName evidence="9">CRM domain-containing protein</fullName>
    </recommendedName>
</protein>
<keyword evidence="2" id="KW-0677">Repeat</keyword>
<dbReference type="GO" id="GO:1990904">
    <property type="term" value="C:ribonucleoprotein complex"/>
    <property type="evidence" value="ECO:0007669"/>
    <property type="project" value="UniProtKB-KW"/>
</dbReference>
<sequence>METRFPLFAPPQLRPQPHRPTTEIRLSRWNNANAKKFILREQGQKELEDRIRFEKRFDSALAIAHNFNPAPPQPTVYRSTGTPSAPSSPSIPGKRSKYSKPPPNSPSSKTTTHPAFKPVIRPRNLPAAETETPSPVSFKVDENGVSYEIPEAPFLYQYSYTETPKLKPVKLREPLVSPFGPTTMAKPWLGKKPLSKKQLPEFDSFKPPPPQKKGVKPVQAPGPFLPGSGPKYVKSPEEIMGPPLTKEEILQLIQTCQKSRRQLNIGRDGLTHNMLDNIHALWKRRRVCKIKCIGVCTVDMENVRQQLE</sequence>
<evidence type="ECO:0000313" key="10">
    <source>
        <dbReference type="EMBL" id="EPS60011.1"/>
    </source>
</evidence>
<organism evidence="10 11">
    <name type="scientific">Genlisea aurea</name>
    <dbReference type="NCBI Taxonomy" id="192259"/>
    <lineage>
        <taxon>Eukaryota</taxon>
        <taxon>Viridiplantae</taxon>
        <taxon>Streptophyta</taxon>
        <taxon>Embryophyta</taxon>
        <taxon>Tracheophyta</taxon>
        <taxon>Spermatophyta</taxon>
        <taxon>Magnoliopsida</taxon>
        <taxon>eudicotyledons</taxon>
        <taxon>Gunneridae</taxon>
        <taxon>Pentapetalae</taxon>
        <taxon>asterids</taxon>
        <taxon>lamiids</taxon>
        <taxon>Lamiales</taxon>
        <taxon>Lentibulariaceae</taxon>
        <taxon>Genlisea</taxon>
    </lineage>
</organism>
<dbReference type="PROSITE" id="PS51295">
    <property type="entry name" value="CRM"/>
    <property type="match status" value="1"/>
</dbReference>
<evidence type="ECO:0000256" key="8">
    <source>
        <dbReference type="SAM" id="MobiDB-lite"/>
    </source>
</evidence>
<evidence type="ECO:0000259" key="9">
    <source>
        <dbReference type="PROSITE" id="PS51295"/>
    </source>
</evidence>
<feature type="region of interest" description="Disordered" evidence="8">
    <location>
        <begin position="65"/>
        <end position="137"/>
    </location>
</feature>
<evidence type="ECO:0000256" key="5">
    <source>
        <dbReference type="ARBA" id="ARBA00023187"/>
    </source>
</evidence>
<dbReference type="Pfam" id="PF01985">
    <property type="entry name" value="CRS1_YhbY"/>
    <property type="match status" value="1"/>
</dbReference>
<keyword evidence="4" id="KW-0809">Transit peptide</keyword>
<feature type="non-terminal residue" evidence="10">
    <location>
        <position position="308"/>
    </location>
</feature>
<dbReference type="AlphaFoldDB" id="S8C6G9"/>
<name>S8C6G9_9LAMI</name>